<protein>
    <submittedName>
        <fullName evidence="2">Uncharacterized protein</fullName>
    </submittedName>
</protein>
<feature type="region of interest" description="Disordered" evidence="1">
    <location>
        <begin position="57"/>
        <end position="77"/>
    </location>
</feature>
<evidence type="ECO:0000313" key="2">
    <source>
        <dbReference type="EMBL" id="CAH4037061.1"/>
    </source>
</evidence>
<proteinExistence type="predicted"/>
<organism evidence="2 3">
    <name type="scientific">Pieris brassicae</name>
    <name type="common">White butterfly</name>
    <name type="synonym">Large white butterfly</name>
    <dbReference type="NCBI Taxonomy" id="7116"/>
    <lineage>
        <taxon>Eukaryota</taxon>
        <taxon>Metazoa</taxon>
        <taxon>Ecdysozoa</taxon>
        <taxon>Arthropoda</taxon>
        <taxon>Hexapoda</taxon>
        <taxon>Insecta</taxon>
        <taxon>Pterygota</taxon>
        <taxon>Neoptera</taxon>
        <taxon>Endopterygota</taxon>
        <taxon>Lepidoptera</taxon>
        <taxon>Glossata</taxon>
        <taxon>Ditrysia</taxon>
        <taxon>Papilionoidea</taxon>
        <taxon>Pieridae</taxon>
        <taxon>Pierinae</taxon>
        <taxon>Pieris</taxon>
    </lineage>
</organism>
<dbReference type="Proteomes" id="UP001152562">
    <property type="component" value="Unassembled WGS sequence"/>
</dbReference>
<name>A0A9P0XJ50_PIEBR</name>
<gene>
    <name evidence="2" type="ORF">PIBRA_LOCUS12795</name>
</gene>
<reference evidence="2" key="1">
    <citation type="submission" date="2022-05" db="EMBL/GenBank/DDBJ databases">
        <authorList>
            <person name="Okamura Y."/>
        </authorList>
    </citation>
    <scope>NUCLEOTIDE SEQUENCE</scope>
</reference>
<keyword evidence="3" id="KW-1185">Reference proteome</keyword>
<evidence type="ECO:0000256" key="1">
    <source>
        <dbReference type="SAM" id="MobiDB-lite"/>
    </source>
</evidence>
<sequence>MVKKQNGSVIRFLFLEGKSHSEIKERLEYTVTLLLRWRPSKIGLTIFNKTSVFDEPHLPSKTATTEHNVTKNRQTTD</sequence>
<evidence type="ECO:0000313" key="3">
    <source>
        <dbReference type="Proteomes" id="UP001152562"/>
    </source>
</evidence>
<dbReference type="AlphaFoldDB" id="A0A9P0XJ50"/>
<accession>A0A9P0XJ50</accession>
<comment type="caution">
    <text evidence="2">The sequence shown here is derived from an EMBL/GenBank/DDBJ whole genome shotgun (WGS) entry which is preliminary data.</text>
</comment>
<dbReference type="EMBL" id="CALOZG010000085">
    <property type="protein sequence ID" value="CAH4037061.1"/>
    <property type="molecule type" value="Genomic_DNA"/>
</dbReference>
<feature type="compositionally biased region" description="Polar residues" evidence="1">
    <location>
        <begin position="61"/>
        <end position="77"/>
    </location>
</feature>